<gene>
    <name evidence="2" type="ORF">HKW66_Vig0176860</name>
</gene>
<proteinExistence type="predicted"/>
<name>A0A8T0JQE0_PHAAN</name>
<dbReference type="AlphaFoldDB" id="A0A8T0JQE0"/>
<evidence type="ECO:0000313" key="2">
    <source>
        <dbReference type="EMBL" id="KAG2377112.1"/>
    </source>
</evidence>
<dbReference type="Proteomes" id="UP000743370">
    <property type="component" value="Unassembled WGS sequence"/>
</dbReference>
<evidence type="ECO:0000256" key="1">
    <source>
        <dbReference type="SAM" id="MobiDB-lite"/>
    </source>
</evidence>
<feature type="region of interest" description="Disordered" evidence="1">
    <location>
        <begin position="47"/>
        <end position="66"/>
    </location>
</feature>
<sequence length="83" mass="9201">MALAPIDDCIVQASSDYLLDVLTGVMIQEEMSLALLNKAAAQRMEAMKAMKAKPMNKERPATKKSNRLNPTIIRIAMLPLRSE</sequence>
<dbReference type="EMBL" id="JABFOF010000010">
    <property type="protein sequence ID" value="KAG2377112.1"/>
    <property type="molecule type" value="Genomic_DNA"/>
</dbReference>
<comment type="caution">
    <text evidence="2">The sequence shown here is derived from an EMBL/GenBank/DDBJ whole genome shotgun (WGS) entry which is preliminary data.</text>
</comment>
<accession>A0A8T0JQE0</accession>
<organism evidence="2 3">
    <name type="scientific">Phaseolus angularis</name>
    <name type="common">Azuki bean</name>
    <name type="synonym">Vigna angularis</name>
    <dbReference type="NCBI Taxonomy" id="3914"/>
    <lineage>
        <taxon>Eukaryota</taxon>
        <taxon>Viridiplantae</taxon>
        <taxon>Streptophyta</taxon>
        <taxon>Embryophyta</taxon>
        <taxon>Tracheophyta</taxon>
        <taxon>Spermatophyta</taxon>
        <taxon>Magnoliopsida</taxon>
        <taxon>eudicotyledons</taxon>
        <taxon>Gunneridae</taxon>
        <taxon>Pentapetalae</taxon>
        <taxon>rosids</taxon>
        <taxon>fabids</taxon>
        <taxon>Fabales</taxon>
        <taxon>Fabaceae</taxon>
        <taxon>Papilionoideae</taxon>
        <taxon>50 kb inversion clade</taxon>
        <taxon>NPAAA clade</taxon>
        <taxon>indigoferoid/millettioid clade</taxon>
        <taxon>Phaseoleae</taxon>
        <taxon>Vigna</taxon>
    </lineage>
</organism>
<protein>
    <submittedName>
        <fullName evidence="2">Uncharacterized protein</fullName>
    </submittedName>
</protein>
<reference evidence="2 3" key="1">
    <citation type="submission" date="2020-05" db="EMBL/GenBank/DDBJ databases">
        <title>Vigna angularis (adzuki bean) Var. LongXiaoDou No. 4 denovo assembly.</title>
        <authorList>
            <person name="Xiang H."/>
        </authorList>
    </citation>
    <scope>NUCLEOTIDE SEQUENCE [LARGE SCALE GENOMIC DNA]</scope>
    <source>
        <tissue evidence="2">Leaf</tissue>
    </source>
</reference>
<evidence type="ECO:0000313" key="3">
    <source>
        <dbReference type="Proteomes" id="UP000743370"/>
    </source>
</evidence>